<dbReference type="InterPro" id="IPR006330">
    <property type="entry name" value="Ado/ade_deaminase"/>
</dbReference>
<evidence type="ECO:0000256" key="6">
    <source>
        <dbReference type="ARBA" id="ARBA00022833"/>
    </source>
</evidence>
<dbReference type="Pfam" id="PF00962">
    <property type="entry name" value="A_deaminase"/>
    <property type="match status" value="1"/>
</dbReference>
<dbReference type="InterPro" id="IPR001365">
    <property type="entry name" value="A_deaminase_dom"/>
</dbReference>
<feature type="domain" description="Adenosine deaminase" evidence="7">
    <location>
        <begin position="3"/>
        <end position="315"/>
    </location>
</feature>
<keyword evidence="6" id="KW-0862">Zinc</keyword>
<accession>A0ABX5SZH1</accession>
<evidence type="ECO:0000256" key="1">
    <source>
        <dbReference type="ARBA" id="ARBA00001947"/>
    </source>
</evidence>
<evidence type="ECO:0000256" key="5">
    <source>
        <dbReference type="ARBA" id="ARBA00022801"/>
    </source>
</evidence>
<evidence type="ECO:0000256" key="3">
    <source>
        <dbReference type="ARBA" id="ARBA00012784"/>
    </source>
</evidence>
<dbReference type="EMBL" id="CP038266">
    <property type="protein sequence ID" value="QBR90532.1"/>
    <property type="molecule type" value="Genomic_DNA"/>
</dbReference>
<evidence type="ECO:0000256" key="4">
    <source>
        <dbReference type="ARBA" id="ARBA00022723"/>
    </source>
</evidence>
<dbReference type="EC" id="3.5.4.4" evidence="3"/>
<dbReference type="SUPFAM" id="SSF51556">
    <property type="entry name" value="Metallo-dependent hydrolases"/>
    <property type="match status" value="1"/>
</dbReference>
<organism evidence="8 9">
    <name type="scientific">Microbacterium wangchenii</name>
    <dbReference type="NCBI Taxonomy" id="2541726"/>
    <lineage>
        <taxon>Bacteria</taxon>
        <taxon>Bacillati</taxon>
        <taxon>Actinomycetota</taxon>
        <taxon>Actinomycetes</taxon>
        <taxon>Micrococcales</taxon>
        <taxon>Microbacteriaceae</taxon>
        <taxon>Microbacterium</taxon>
    </lineage>
</organism>
<evidence type="ECO:0000313" key="8">
    <source>
        <dbReference type="EMBL" id="QBR90532.1"/>
    </source>
</evidence>
<dbReference type="Proteomes" id="UP000295748">
    <property type="component" value="Chromosome"/>
</dbReference>
<protein>
    <recommendedName>
        <fullName evidence="3">adenosine deaminase</fullName>
        <ecNumber evidence="3">3.5.4.4</ecNumber>
    </recommendedName>
</protein>
<dbReference type="Gene3D" id="3.20.20.140">
    <property type="entry name" value="Metal-dependent hydrolases"/>
    <property type="match status" value="1"/>
</dbReference>
<keyword evidence="4" id="KW-0479">Metal-binding</keyword>
<comment type="cofactor">
    <cofactor evidence="1">
        <name>Zn(2+)</name>
        <dbReference type="ChEBI" id="CHEBI:29105"/>
    </cofactor>
</comment>
<reference evidence="8 9" key="1">
    <citation type="submission" date="2019-03" db="EMBL/GenBank/DDBJ databases">
        <authorList>
            <person name="Dong K."/>
        </authorList>
    </citation>
    <scope>NUCLEOTIDE SEQUENCE [LARGE SCALE GENOMIC DNA]</scope>
    <source>
        <strain evidence="9">dk512</strain>
    </source>
</reference>
<keyword evidence="5 8" id="KW-0378">Hydrolase</keyword>
<evidence type="ECO:0000259" key="7">
    <source>
        <dbReference type="Pfam" id="PF00962"/>
    </source>
</evidence>
<evidence type="ECO:0000313" key="9">
    <source>
        <dbReference type="Proteomes" id="UP000295748"/>
    </source>
</evidence>
<name>A0ABX5SZH1_9MICO</name>
<dbReference type="GO" id="GO:0016787">
    <property type="term" value="F:hydrolase activity"/>
    <property type="evidence" value="ECO:0007669"/>
    <property type="project" value="UniProtKB-KW"/>
</dbReference>
<sequence length="326" mass="34624">MRIDLHRHLEGSLRASHLLQVLARSGRSPQRPAEFRAAITTDATIDSLVAYLGRIDTAAAVLTTAEDWMQAGLNAVEDACDDGLDYLELRYCPWFVTSHTGLSPRVVVDAVSEGVARASRSVGLPVGLIAIILRDLGPDAARRQLDTVLDTRDVWCGVDLAGDEAGVPCREFAPVFRRARDAGLHITVHAGEAAGPASVADAVEHLGAERIGHGVRSVEDPRLLEQLAERGTTMEVALTSNTHTGASAGFTTHQIHALLAGGVAVTLNTDNPTTSGTRLSEEHRRAVNDAGLDPATLERIARQAAVAAFTSSGRQFAVRPEGDDGE</sequence>
<gene>
    <name evidence="8" type="primary">add</name>
    <name evidence="8" type="ORF">E4K62_01565</name>
</gene>
<keyword evidence="9" id="KW-1185">Reference proteome</keyword>
<dbReference type="PANTHER" id="PTHR11409:SF43">
    <property type="entry name" value="ADENOSINE DEAMINASE"/>
    <property type="match status" value="1"/>
</dbReference>
<dbReference type="NCBIfam" id="TIGR01430">
    <property type="entry name" value="aden_deam"/>
    <property type="match status" value="1"/>
</dbReference>
<comment type="similarity">
    <text evidence="2">Belongs to the metallo-dependent hydrolases superfamily. Adenosine and AMP deaminases family.</text>
</comment>
<dbReference type="InterPro" id="IPR032466">
    <property type="entry name" value="Metal_Hydrolase"/>
</dbReference>
<evidence type="ECO:0000256" key="2">
    <source>
        <dbReference type="ARBA" id="ARBA00006676"/>
    </source>
</evidence>
<proteinExistence type="inferred from homology"/>
<dbReference type="PANTHER" id="PTHR11409">
    <property type="entry name" value="ADENOSINE DEAMINASE"/>
    <property type="match status" value="1"/>
</dbReference>